<protein>
    <submittedName>
        <fullName evidence="2">Uncharacterized protein</fullName>
    </submittedName>
</protein>
<dbReference type="InterPro" id="IPR008978">
    <property type="entry name" value="HSP20-like_chaperone"/>
</dbReference>
<dbReference type="AlphaFoldDB" id="A0A2P2Q5E2"/>
<sequence>MPGLDKGNVKVSVKQNTLVTKGEGPKEFDDGDSSWRRSTALVRSRLR</sequence>
<proteinExistence type="predicted"/>
<dbReference type="CDD" id="cd06464">
    <property type="entry name" value="ACD_sHsps-like"/>
    <property type="match status" value="1"/>
</dbReference>
<evidence type="ECO:0000313" key="2">
    <source>
        <dbReference type="EMBL" id="MBX62170.1"/>
    </source>
</evidence>
<dbReference type="SUPFAM" id="SSF49764">
    <property type="entry name" value="HSP20-like chaperones"/>
    <property type="match status" value="1"/>
</dbReference>
<feature type="region of interest" description="Disordered" evidence="1">
    <location>
        <begin position="1"/>
        <end position="47"/>
    </location>
</feature>
<evidence type="ECO:0000256" key="1">
    <source>
        <dbReference type="SAM" id="MobiDB-lite"/>
    </source>
</evidence>
<organism evidence="2">
    <name type="scientific">Rhizophora mucronata</name>
    <name type="common">Asiatic mangrove</name>
    <dbReference type="NCBI Taxonomy" id="61149"/>
    <lineage>
        <taxon>Eukaryota</taxon>
        <taxon>Viridiplantae</taxon>
        <taxon>Streptophyta</taxon>
        <taxon>Embryophyta</taxon>
        <taxon>Tracheophyta</taxon>
        <taxon>Spermatophyta</taxon>
        <taxon>Magnoliopsida</taxon>
        <taxon>eudicotyledons</taxon>
        <taxon>Gunneridae</taxon>
        <taxon>Pentapetalae</taxon>
        <taxon>rosids</taxon>
        <taxon>fabids</taxon>
        <taxon>Malpighiales</taxon>
        <taxon>Rhizophoraceae</taxon>
        <taxon>Rhizophora</taxon>
    </lineage>
</organism>
<accession>A0A2P2Q5E2</accession>
<reference evidence="2" key="1">
    <citation type="submission" date="2018-02" db="EMBL/GenBank/DDBJ databases">
        <title>Rhizophora mucronata_Transcriptome.</title>
        <authorList>
            <person name="Meera S.P."/>
            <person name="Sreeshan A."/>
            <person name="Augustine A."/>
        </authorList>
    </citation>
    <scope>NUCLEOTIDE SEQUENCE</scope>
    <source>
        <tissue evidence="2">Leaf</tissue>
    </source>
</reference>
<dbReference type="Gene3D" id="2.60.40.790">
    <property type="match status" value="1"/>
</dbReference>
<name>A0A2P2Q5E2_RHIMU</name>
<dbReference type="EMBL" id="GGEC01081686">
    <property type="protein sequence ID" value="MBX62170.1"/>
    <property type="molecule type" value="Transcribed_RNA"/>
</dbReference>